<protein>
    <submittedName>
        <fullName evidence="2">Uncharacterized conserved protein, DUF1330 family</fullName>
    </submittedName>
</protein>
<feature type="domain" description="DUF1330" evidence="1">
    <location>
        <begin position="5"/>
        <end position="97"/>
    </location>
</feature>
<gene>
    <name evidence="2" type="ORF">SAMN02745723_106150</name>
</gene>
<dbReference type="InterPro" id="IPR011008">
    <property type="entry name" value="Dimeric_a/b-barrel"/>
</dbReference>
<dbReference type="RefSeq" id="WP_074823046.1">
    <property type="nucleotide sequence ID" value="NZ_FOLW01000006.1"/>
</dbReference>
<sequence>MIKRGYLFAELRVLDSEVFYKDYMSRVEPILKKYEARFLVSTNVPEVLEGGRNVPRVIILEFSSVNVAKDFYYSQEYQEIITYRFRSAYTHLYILDGLPVQNDLE</sequence>
<dbReference type="AlphaFoldDB" id="A0AAJ4WBB6"/>
<dbReference type="Proteomes" id="UP000226420">
    <property type="component" value="Unassembled WGS sequence"/>
</dbReference>
<dbReference type="EMBL" id="FOLW01000006">
    <property type="protein sequence ID" value="SFC98971.1"/>
    <property type="molecule type" value="Genomic_DNA"/>
</dbReference>
<dbReference type="Pfam" id="PF07045">
    <property type="entry name" value="DUF1330"/>
    <property type="match status" value="1"/>
</dbReference>
<name>A0AAJ4WBB6_9GAMM</name>
<dbReference type="InterPro" id="IPR010753">
    <property type="entry name" value="DUF1330"/>
</dbReference>
<evidence type="ECO:0000259" key="1">
    <source>
        <dbReference type="Pfam" id="PF07045"/>
    </source>
</evidence>
<organism evidence="2 3">
    <name type="scientific">Pragia fontium DSM 5563 = ATCC 49100</name>
    <dbReference type="NCBI Taxonomy" id="1122977"/>
    <lineage>
        <taxon>Bacteria</taxon>
        <taxon>Pseudomonadati</taxon>
        <taxon>Pseudomonadota</taxon>
        <taxon>Gammaproteobacteria</taxon>
        <taxon>Enterobacterales</taxon>
        <taxon>Budviciaceae</taxon>
        <taxon>Pragia</taxon>
    </lineage>
</organism>
<dbReference type="Gene3D" id="3.30.70.100">
    <property type="match status" value="1"/>
</dbReference>
<comment type="caution">
    <text evidence="2">The sequence shown here is derived from an EMBL/GenBank/DDBJ whole genome shotgun (WGS) entry which is preliminary data.</text>
</comment>
<dbReference type="SUPFAM" id="SSF54909">
    <property type="entry name" value="Dimeric alpha+beta barrel"/>
    <property type="match status" value="1"/>
</dbReference>
<proteinExistence type="predicted"/>
<dbReference type="PANTHER" id="PTHR41521:SF4">
    <property type="entry name" value="BLR0684 PROTEIN"/>
    <property type="match status" value="1"/>
</dbReference>
<evidence type="ECO:0000313" key="3">
    <source>
        <dbReference type="Proteomes" id="UP000226420"/>
    </source>
</evidence>
<reference evidence="2 3" key="1">
    <citation type="submission" date="2016-10" db="EMBL/GenBank/DDBJ databases">
        <authorList>
            <person name="Varghese N."/>
            <person name="Submissions S."/>
        </authorList>
    </citation>
    <scope>NUCLEOTIDE SEQUENCE [LARGE SCALE GENOMIC DNA]</scope>
    <source>
        <strain evidence="2 3">DSM 5563</strain>
    </source>
</reference>
<evidence type="ECO:0000313" key="2">
    <source>
        <dbReference type="EMBL" id="SFC98971.1"/>
    </source>
</evidence>
<dbReference type="PANTHER" id="PTHR41521">
    <property type="match status" value="1"/>
</dbReference>
<accession>A0AAJ4WBB6</accession>